<dbReference type="SMR" id="A0A1D6E0A7"/>
<dbReference type="PANTHER" id="PTHR47165:SF3">
    <property type="entry name" value="RETROTRANSPOSON-LIKE PROTEIN"/>
    <property type="match status" value="1"/>
</dbReference>
<feature type="compositionally biased region" description="Low complexity" evidence="6">
    <location>
        <begin position="312"/>
        <end position="327"/>
    </location>
</feature>
<feature type="region of interest" description="Disordered" evidence="6">
    <location>
        <begin position="312"/>
        <end position="370"/>
    </location>
</feature>
<protein>
    <recommendedName>
        <fullName evidence="7">Replication factor A C-terminal domain-containing protein</fullName>
    </recommendedName>
</protein>
<reference evidence="8" key="1">
    <citation type="submission" date="2015-12" db="EMBL/GenBank/DDBJ databases">
        <title>Update maize B73 reference genome by single molecule sequencing technologies.</title>
        <authorList>
            <consortium name="Maize Genome Sequencing Project"/>
            <person name="Ware D."/>
        </authorList>
    </citation>
    <scope>NUCLEOTIDE SEQUENCE [LARGE SCALE GENOMIC DNA]</scope>
    <source>
        <tissue evidence="8">Seedling</tissue>
    </source>
</reference>
<accession>A0A1D6E0A7</accession>
<name>A0A1D6E0A7_MAIZE</name>
<dbReference type="InterPro" id="IPR012340">
    <property type="entry name" value="NA-bd_OB-fold"/>
</dbReference>
<evidence type="ECO:0000256" key="2">
    <source>
        <dbReference type="ARBA" id="ARBA00022723"/>
    </source>
</evidence>
<evidence type="ECO:0000256" key="6">
    <source>
        <dbReference type="SAM" id="MobiDB-lite"/>
    </source>
</evidence>
<keyword evidence="2" id="KW-0479">Metal-binding</keyword>
<evidence type="ECO:0000256" key="1">
    <source>
        <dbReference type="ARBA" id="ARBA00005690"/>
    </source>
</evidence>
<dbReference type="InParanoid" id="A0A1D6E0A7"/>
<dbReference type="Gene3D" id="2.40.50.140">
    <property type="entry name" value="Nucleic acid-binding proteins"/>
    <property type="match status" value="2"/>
</dbReference>
<keyword evidence="5" id="KW-0238">DNA-binding</keyword>
<evidence type="ECO:0000313" key="8">
    <source>
        <dbReference type="EMBL" id="ONM14179.1"/>
    </source>
</evidence>
<feature type="compositionally biased region" description="Polar residues" evidence="6">
    <location>
        <begin position="328"/>
        <end position="342"/>
    </location>
</feature>
<comment type="similarity">
    <text evidence="1">Belongs to the replication factor A protein 1 family.</text>
</comment>
<dbReference type="CDD" id="cd04476">
    <property type="entry name" value="RPA1_DBD_C"/>
    <property type="match status" value="1"/>
</dbReference>
<dbReference type="CDD" id="cd04481">
    <property type="entry name" value="RPA1_DBD_B_like"/>
    <property type="match status" value="1"/>
</dbReference>
<dbReference type="FunCoup" id="A0A1D6E0A7">
    <property type="interactions" value="211"/>
</dbReference>
<dbReference type="GO" id="GO:0003677">
    <property type="term" value="F:DNA binding"/>
    <property type="evidence" value="ECO:0007669"/>
    <property type="project" value="UniProtKB-KW"/>
</dbReference>
<evidence type="ECO:0000256" key="3">
    <source>
        <dbReference type="ARBA" id="ARBA00022771"/>
    </source>
</evidence>
<dbReference type="EMBL" id="CM007648">
    <property type="protein sequence ID" value="ONM14179.1"/>
    <property type="molecule type" value="Genomic_DNA"/>
</dbReference>
<dbReference type="ExpressionAtlas" id="A0A1D6E0A7">
    <property type="expression patterns" value="baseline and differential"/>
</dbReference>
<dbReference type="SUPFAM" id="SSF50249">
    <property type="entry name" value="Nucleic acid-binding proteins"/>
    <property type="match status" value="2"/>
</dbReference>
<feature type="compositionally biased region" description="Basic and acidic residues" evidence="6">
    <location>
        <begin position="359"/>
        <end position="370"/>
    </location>
</feature>
<organism evidence="8">
    <name type="scientific">Zea mays</name>
    <name type="common">Maize</name>
    <dbReference type="NCBI Taxonomy" id="4577"/>
    <lineage>
        <taxon>Eukaryota</taxon>
        <taxon>Viridiplantae</taxon>
        <taxon>Streptophyta</taxon>
        <taxon>Embryophyta</taxon>
        <taxon>Tracheophyta</taxon>
        <taxon>Spermatophyta</taxon>
        <taxon>Magnoliopsida</taxon>
        <taxon>Liliopsida</taxon>
        <taxon>Poales</taxon>
        <taxon>Poaceae</taxon>
        <taxon>PACMAD clade</taxon>
        <taxon>Panicoideae</taxon>
        <taxon>Andropogonodae</taxon>
        <taxon>Andropogoneae</taxon>
        <taxon>Tripsacinae</taxon>
        <taxon>Zea</taxon>
    </lineage>
</organism>
<gene>
    <name evidence="8" type="ORF">ZEAMMB73_Zm00001d002392</name>
</gene>
<proteinExistence type="inferred from homology"/>
<evidence type="ECO:0000256" key="4">
    <source>
        <dbReference type="ARBA" id="ARBA00022833"/>
    </source>
</evidence>
<dbReference type="InterPro" id="IPR047192">
    <property type="entry name" value="Euk_RPA1_DBD_C"/>
</dbReference>
<sequence>MNGGLSGSVDTLGMITEVSEVRPIQLTGKSSVYRNVFIKNLSGDMLKVTLWGNRALQFSYEPIYDQQKQDVIVVLFVGCLPKEYKACHWYFNPSITEAEPYYERIHNENIKIELPMLSNEPVTFPNPIEREDKELKVLLESDPDSLPDEGCKCTVTITRILDDQPWWYRACNACPNKPSMQSAVSSCRTCGSTDAILRYKLNFMASDGTAEMRMFCFDNIAKRIIGKPCASLLTSATSTSNIPPDLAAIVSLKFTFAVVYNEMSFQVSEKELFIKSVIASHGRDLTFPSPKLKIPVQPSTPTQLLGAAKQQVSPSSSLSKLSTAISPENSPQTEDNLQNEDQNILAFESPQKRARRKSLKFDCDKNLHDE</sequence>
<keyword evidence="4" id="KW-0862">Zinc</keyword>
<dbReference type="Pfam" id="PF08646">
    <property type="entry name" value="Rep_fac-A_C"/>
    <property type="match status" value="1"/>
</dbReference>
<dbReference type="GO" id="GO:0008270">
    <property type="term" value="F:zinc ion binding"/>
    <property type="evidence" value="ECO:0007669"/>
    <property type="project" value="UniProtKB-KW"/>
</dbReference>
<keyword evidence="3" id="KW-0863">Zinc-finger</keyword>
<dbReference type="AlphaFoldDB" id="A0A1D6E0A7"/>
<dbReference type="STRING" id="4577.A0A1D6E0A7"/>
<evidence type="ECO:0000259" key="7">
    <source>
        <dbReference type="Pfam" id="PF08646"/>
    </source>
</evidence>
<feature type="domain" description="Replication factor A C-terminal" evidence="7">
    <location>
        <begin position="154"/>
        <end position="237"/>
    </location>
</feature>
<dbReference type="PANTHER" id="PTHR47165">
    <property type="entry name" value="OS03G0429900 PROTEIN"/>
    <property type="match status" value="1"/>
</dbReference>
<dbReference type="InterPro" id="IPR013955">
    <property type="entry name" value="Rep_factor-A_C"/>
</dbReference>
<evidence type="ECO:0000256" key="5">
    <source>
        <dbReference type="ARBA" id="ARBA00023125"/>
    </source>
</evidence>